<dbReference type="InterPro" id="IPR046335">
    <property type="entry name" value="LacI/GalR-like_sensor"/>
</dbReference>
<dbReference type="RefSeq" id="WP_386283953.1">
    <property type="nucleotide sequence ID" value="NZ_JBHSWA010000001.1"/>
</dbReference>
<dbReference type="SUPFAM" id="SSF53822">
    <property type="entry name" value="Periplasmic binding protein-like I"/>
    <property type="match status" value="1"/>
</dbReference>
<reference evidence="6" key="1">
    <citation type="journal article" date="2019" name="Int. J. Syst. Evol. Microbiol.">
        <title>The Global Catalogue of Microorganisms (GCM) 10K type strain sequencing project: providing services to taxonomists for standard genome sequencing and annotation.</title>
        <authorList>
            <consortium name="The Broad Institute Genomics Platform"/>
            <consortium name="The Broad Institute Genome Sequencing Center for Infectious Disease"/>
            <person name="Wu L."/>
            <person name="Ma J."/>
        </authorList>
    </citation>
    <scope>NUCLEOTIDE SEQUENCE [LARGE SCALE GENOMIC DNA]</scope>
    <source>
        <strain evidence="6">NBRC 111368</strain>
    </source>
</reference>
<proteinExistence type="predicted"/>
<feature type="domain" description="Transcriptional regulator LacI/GalR-like sensor" evidence="4">
    <location>
        <begin position="3"/>
        <end position="144"/>
    </location>
</feature>
<name>A0ABW1Z0S7_9RHOB</name>
<dbReference type="PANTHER" id="PTHR30146">
    <property type="entry name" value="LACI-RELATED TRANSCRIPTIONAL REPRESSOR"/>
    <property type="match status" value="1"/>
</dbReference>
<keyword evidence="1" id="KW-0805">Transcription regulation</keyword>
<evidence type="ECO:0000256" key="2">
    <source>
        <dbReference type="ARBA" id="ARBA00023125"/>
    </source>
</evidence>
<evidence type="ECO:0000259" key="4">
    <source>
        <dbReference type="Pfam" id="PF13377"/>
    </source>
</evidence>
<sequence>MGGRRDTSTHLERMRGFRDQLEDAGREIAVQFDGGFSYRQAYAAAQELLALRPMPDAVFCANDIMAIATLDAARMNGVSVPADIAVIGFDDIPMAAWESYRLTTMRQPLRRMLDQAVDIIMDASSYLETGDIRVLPAELQERQSG</sequence>
<evidence type="ECO:0000256" key="1">
    <source>
        <dbReference type="ARBA" id="ARBA00023015"/>
    </source>
</evidence>
<dbReference type="Proteomes" id="UP001596403">
    <property type="component" value="Unassembled WGS sequence"/>
</dbReference>
<gene>
    <name evidence="5" type="ORF">ACFQAU_14470</name>
</gene>
<keyword evidence="6" id="KW-1185">Reference proteome</keyword>
<dbReference type="Pfam" id="PF13377">
    <property type="entry name" value="Peripla_BP_3"/>
    <property type="match status" value="1"/>
</dbReference>
<dbReference type="PANTHER" id="PTHR30146:SF109">
    <property type="entry name" value="HTH-TYPE TRANSCRIPTIONAL REGULATOR GALS"/>
    <property type="match status" value="1"/>
</dbReference>
<evidence type="ECO:0000313" key="6">
    <source>
        <dbReference type="Proteomes" id="UP001596403"/>
    </source>
</evidence>
<evidence type="ECO:0000313" key="5">
    <source>
        <dbReference type="EMBL" id="MFC6642726.1"/>
    </source>
</evidence>
<evidence type="ECO:0000256" key="3">
    <source>
        <dbReference type="ARBA" id="ARBA00023163"/>
    </source>
</evidence>
<keyword evidence="3" id="KW-0804">Transcription</keyword>
<dbReference type="Gene3D" id="3.40.50.2300">
    <property type="match status" value="1"/>
</dbReference>
<accession>A0ABW1Z0S7</accession>
<keyword evidence="2" id="KW-0238">DNA-binding</keyword>
<organism evidence="5 6">
    <name type="scientific">Sulfitobacter profundi</name>
    <dbReference type="NCBI Taxonomy" id="2679961"/>
    <lineage>
        <taxon>Bacteria</taxon>
        <taxon>Pseudomonadati</taxon>
        <taxon>Pseudomonadota</taxon>
        <taxon>Alphaproteobacteria</taxon>
        <taxon>Rhodobacterales</taxon>
        <taxon>Roseobacteraceae</taxon>
        <taxon>Sulfitobacter</taxon>
    </lineage>
</organism>
<protein>
    <submittedName>
        <fullName evidence="5">Substrate-binding domain-containing protein</fullName>
    </submittedName>
</protein>
<dbReference type="EMBL" id="JBHSWA010000001">
    <property type="protein sequence ID" value="MFC6642726.1"/>
    <property type="molecule type" value="Genomic_DNA"/>
</dbReference>
<dbReference type="InterPro" id="IPR028082">
    <property type="entry name" value="Peripla_BP_I"/>
</dbReference>
<comment type="caution">
    <text evidence="5">The sequence shown here is derived from an EMBL/GenBank/DDBJ whole genome shotgun (WGS) entry which is preliminary data.</text>
</comment>